<reference evidence="6 9" key="3">
    <citation type="submission" date="2019-07" db="EMBL/GenBank/DDBJ databases">
        <title>Whole genome shotgun sequence of Lactobacillus zymae NBRC 107157.</title>
        <authorList>
            <person name="Hosoyama A."/>
            <person name="Uohara A."/>
            <person name="Ohji S."/>
            <person name="Ichikawa N."/>
        </authorList>
    </citation>
    <scope>NUCLEOTIDE SEQUENCE [LARGE SCALE GENOMIC DNA]</scope>
    <source>
        <strain evidence="6 9">NBRC 107157</strain>
    </source>
</reference>
<evidence type="ECO:0000313" key="7">
    <source>
        <dbReference type="EMBL" id="SMS14271.1"/>
    </source>
</evidence>
<dbReference type="PRINTS" id="PR00138">
    <property type="entry name" value="MATRIXIN"/>
</dbReference>
<reference evidence="7" key="2">
    <citation type="submission" date="2017-05" db="EMBL/GenBank/DDBJ databases">
        <authorList>
            <person name="Song R."/>
            <person name="Chenine A.L."/>
            <person name="Ruprecht R.M."/>
        </authorList>
    </citation>
    <scope>NUCLEOTIDE SEQUENCE</scope>
    <source>
        <strain evidence="7">ACA-DC 3411</strain>
    </source>
</reference>
<keyword evidence="1 7" id="KW-0645">Protease</keyword>
<evidence type="ECO:0000313" key="8">
    <source>
        <dbReference type="Proteomes" id="UP000195412"/>
    </source>
</evidence>
<reference evidence="8" key="1">
    <citation type="submission" date="2017-05" db="EMBL/GenBank/DDBJ databases">
        <authorList>
            <person name="Papadimitriou K."/>
        </authorList>
    </citation>
    <scope>NUCLEOTIDE SEQUENCE [LARGE SCALE GENOMIC DNA]</scope>
    <source>
        <strain evidence="8">ACA-DC 3411</strain>
    </source>
</reference>
<dbReference type="Proteomes" id="UP000321794">
    <property type="component" value="Unassembled WGS sequence"/>
</dbReference>
<protein>
    <submittedName>
        <fullName evidence="6">Peptidase M10</fullName>
    </submittedName>
    <submittedName>
        <fullName evidence="7">Putative Zn-dependent protease</fullName>
    </submittedName>
</protein>
<dbReference type="RefSeq" id="WP_057730922.1">
    <property type="nucleotide sequence ID" value="NZ_BJZK01000001.1"/>
</dbReference>
<keyword evidence="9" id="KW-1185">Reference proteome</keyword>
<dbReference type="InterPro" id="IPR021190">
    <property type="entry name" value="Pept_M10A"/>
</dbReference>
<evidence type="ECO:0000259" key="5">
    <source>
        <dbReference type="SMART" id="SM00235"/>
    </source>
</evidence>
<dbReference type="AlphaFoldDB" id="A0A1Y6JYQ9"/>
<dbReference type="CDD" id="cd04268">
    <property type="entry name" value="ZnMc_MMP_like"/>
    <property type="match status" value="1"/>
</dbReference>
<dbReference type="SMART" id="SM00235">
    <property type="entry name" value="ZnMc"/>
    <property type="match status" value="1"/>
</dbReference>
<dbReference type="InterPro" id="IPR024079">
    <property type="entry name" value="MetalloPept_cat_dom_sf"/>
</dbReference>
<organism evidence="7 8">
    <name type="scientific">Levilactobacillus zymae</name>
    <dbReference type="NCBI Taxonomy" id="267363"/>
    <lineage>
        <taxon>Bacteria</taxon>
        <taxon>Bacillati</taxon>
        <taxon>Bacillota</taxon>
        <taxon>Bacilli</taxon>
        <taxon>Lactobacillales</taxon>
        <taxon>Lactobacillaceae</taxon>
        <taxon>Levilactobacillus</taxon>
    </lineage>
</organism>
<keyword evidence="2" id="KW-0479">Metal-binding</keyword>
<keyword evidence="3" id="KW-0378">Hydrolase</keyword>
<evidence type="ECO:0000313" key="6">
    <source>
        <dbReference type="EMBL" id="GEO70911.1"/>
    </source>
</evidence>
<dbReference type="GO" id="GO:0006508">
    <property type="term" value="P:proteolysis"/>
    <property type="evidence" value="ECO:0007669"/>
    <property type="project" value="UniProtKB-KW"/>
</dbReference>
<dbReference type="Gene3D" id="3.40.390.10">
    <property type="entry name" value="Collagenase (Catalytic Domain)"/>
    <property type="match status" value="1"/>
</dbReference>
<sequence>MRKITWLRTLIIFVVSLGLLGGAGGTSINAAAATVTPFGAQRFTHDHATYVITTKSAYYRNVWQDAIRAWNKTGAFKFEPGTKRNAQIDLDTDSRRQSATMGDNVGVTQFWAEHNDLIAVVSTLNPELMSAFGYSHADKEHVAEHELGHAMGLNHNPSKDSVMYYRDRSVGIQKVDVLGVEERYHTPAGESD</sequence>
<dbReference type="GO" id="GO:0008270">
    <property type="term" value="F:zinc ion binding"/>
    <property type="evidence" value="ECO:0007669"/>
    <property type="project" value="InterPro"/>
</dbReference>
<dbReference type="OrthoDB" id="2148705at2"/>
<dbReference type="EMBL" id="BJZK01000001">
    <property type="protein sequence ID" value="GEO70911.1"/>
    <property type="molecule type" value="Genomic_DNA"/>
</dbReference>
<dbReference type="Proteomes" id="UP000195412">
    <property type="component" value="Chromosome I"/>
</dbReference>
<dbReference type="KEGG" id="lzy:LZ3411_1221"/>
<evidence type="ECO:0000256" key="1">
    <source>
        <dbReference type="ARBA" id="ARBA00022670"/>
    </source>
</evidence>
<evidence type="ECO:0000256" key="4">
    <source>
        <dbReference type="ARBA" id="ARBA00022833"/>
    </source>
</evidence>
<name>A0A1Y6JYQ9_9LACO</name>
<keyword evidence="4" id="KW-0862">Zinc</keyword>
<dbReference type="GO" id="GO:0031012">
    <property type="term" value="C:extracellular matrix"/>
    <property type="evidence" value="ECO:0007669"/>
    <property type="project" value="InterPro"/>
</dbReference>
<dbReference type="SUPFAM" id="SSF55486">
    <property type="entry name" value="Metalloproteases ('zincins'), catalytic domain"/>
    <property type="match status" value="1"/>
</dbReference>
<dbReference type="InterPro" id="IPR006026">
    <property type="entry name" value="Peptidase_Metallo"/>
</dbReference>
<gene>
    <name evidence="6" type="primary">zmp1</name>
    <name evidence="7" type="ORF">LZ3411_1221</name>
    <name evidence="6" type="ORF">LZY01_00790</name>
</gene>
<proteinExistence type="predicted"/>
<dbReference type="GO" id="GO:0004222">
    <property type="term" value="F:metalloendopeptidase activity"/>
    <property type="evidence" value="ECO:0007669"/>
    <property type="project" value="InterPro"/>
</dbReference>
<evidence type="ECO:0000313" key="9">
    <source>
        <dbReference type="Proteomes" id="UP000321794"/>
    </source>
</evidence>
<dbReference type="Pfam" id="PF00413">
    <property type="entry name" value="Peptidase_M10"/>
    <property type="match status" value="1"/>
</dbReference>
<dbReference type="InterPro" id="IPR001818">
    <property type="entry name" value="Pept_M10_metallopeptidase"/>
</dbReference>
<dbReference type="EMBL" id="LT854705">
    <property type="protein sequence ID" value="SMS14271.1"/>
    <property type="molecule type" value="Genomic_DNA"/>
</dbReference>
<evidence type="ECO:0000256" key="2">
    <source>
        <dbReference type="ARBA" id="ARBA00022723"/>
    </source>
</evidence>
<accession>A0A1Y6JYQ9</accession>
<evidence type="ECO:0000256" key="3">
    <source>
        <dbReference type="ARBA" id="ARBA00022801"/>
    </source>
</evidence>
<feature type="domain" description="Peptidase metallopeptidase" evidence="5">
    <location>
        <begin position="39"/>
        <end position="188"/>
    </location>
</feature>